<evidence type="ECO:0000313" key="2">
    <source>
        <dbReference type="EMBL" id="MCF8715543.1"/>
    </source>
</evidence>
<reference evidence="2 3" key="1">
    <citation type="submission" date="2021-01" db="EMBL/GenBank/DDBJ databases">
        <title>Genome sequencing of Joostella atrarenae M1-2 (= KCTC 23194).</title>
        <authorList>
            <person name="Zakaria M.R."/>
            <person name="Lam M.Q."/>
            <person name="Chong C.S."/>
        </authorList>
    </citation>
    <scope>NUCLEOTIDE SEQUENCE [LARGE SCALE GENOMIC DNA]</scope>
    <source>
        <strain evidence="2 3">M1-2</strain>
    </source>
</reference>
<comment type="caution">
    <text evidence="2">The sequence shown here is derived from an EMBL/GenBank/DDBJ whole genome shotgun (WGS) entry which is preliminary data.</text>
</comment>
<dbReference type="Proteomes" id="UP000829517">
    <property type="component" value="Unassembled WGS sequence"/>
</dbReference>
<organism evidence="2 3">
    <name type="scientific">Joostella atrarenae</name>
    <dbReference type="NCBI Taxonomy" id="679257"/>
    <lineage>
        <taxon>Bacteria</taxon>
        <taxon>Pseudomonadati</taxon>
        <taxon>Bacteroidota</taxon>
        <taxon>Flavobacteriia</taxon>
        <taxon>Flavobacteriales</taxon>
        <taxon>Flavobacteriaceae</taxon>
        <taxon>Joostella</taxon>
    </lineage>
</organism>
<dbReference type="EMBL" id="JAETXX010000008">
    <property type="protein sequence ID" value="MCF8715543.1"/>
    <property type="molecule type" value="Genomic_DNA"/>
</dbReference>
<evidence type="ECO:0000313" key="3">
    <source>
        <dbReference type="Proteomes" id="UP000829517"/>
    </source>
</evidence>
<dbReference type="RefSeq" id="WP_236959509.1">
    <property type="nucleotide sequence ID" value="NZ_JAETXX010000008.1"/>
</dbReference>
<keyword evidence="3" id="KW-1185">Reference proteome</keyword>
<proteinExistence type="predicted"/>
<evidence type="ECO:0000256" key="1">
    <source>
        <dbReference type="SAM" id="Phobius"/>
    </source>
</evidence>
<sequence length="413" mass="45656">MIKAASLFYAIIICVLVGIFCYSLLLISNYMSLHEGMMDREEFLLRTNEAARIYYRHQIQEGKLGMTIDNDVLENGISSRAELNTWGVYNMLKVMTFSGKDTVYKIDLLGRKMDSVTALYMPDKGEPLHMVGEAKIIGDVSLPKAGIKPGYVKSQAFKAANYLHGKRSISSSQPIKIAMGMLTNELTDFDEVAWDTIEDQQLESAFNTPGIHIRASDTVISGKSLRGKIMISAKDTLFVSRSMQMDGILISAPKVVFEKGFRGNVQVFASEQIVLEEDVVLTYPSSLIITSKDKTKESLLKMKKGSQVLGSVIMVPNVSDKESNCLMDIGEGSEVIGEVFCNGPLLLTGKVIGSVYADEFYLKTKSASYKNYLMDGTINAEELPVFFVGSAIGIADKLSNVNFENYAVIEELY</sequence>
<keyword evidence="1" id="KW-1133">Transmembrane helix</keyword>
<protein>
    <recommendedName>
        <fullName evidence="4">Polymer-forming cytoskeletal protein</fullName>
    </recommendedName>
</protein>
<feature type="transmembrane region" description="Helical" evidence="1">
    <location>
        <begin position="6"/>
        <end position="27"/>
    </location>
</feature>
<keyword evidence="1" id="KW-0812">Transmembrane</keyword>
<evidence type="ECO:0008006" key="4">
    <source>
        <dbReference type="Google" id="ProtNLM"/>
    </source>
</evidence>
<accession>A0ABS9J5D6</accession>
<gene>
    <name evidence="2" type="ORF">JM658_11975</name>
</gene>
<keyword evidence="1" id="KW-0472">Membrane</keyword>
<name>A0ABS9J5D6_9FLAO</name>